<accession>A0A2T2WJY0</accession>
<dbReference type="EMBL" id="PXYV01000015">
    <property type="protein sequence ID" value="PSR22526.1"/>
    <property type="molecule type" value="Genomic_DNA"/>
</dbReference>
<feature type="non-terminal residue" evidence="1">
    <location>
        <position position="1"/>
    </location>
</feature>
<evidence type="ECO:0000313" key="1">
    <source>
        <dbReference type="EMBL" id="PSR22526.1"/>
    </source>
</evidence>
<gene>
    <name evidence="1" type="ORF">C7B45_06240</name>
</gene>
<proteinExistence type="predicted"/>
<name>A0A2T2WJY0_9FIRM</name>
<reference evidence="1 2" key="1">
    <citation type="journal article" date="2014" name="BMC Genomics">
        <title>Comparison of environmental and isolate Sulfobacillus genomes reveals diverse carbon, sulfur, nitrogen, and hydrogen metabolisms.</title>
        <authorList>
            <person name="Justice N.B."/>
            <person name="Norman A."/>
            <person name="Brown C.T."/>
            <person name="Singh A."/>
            <person name="Thomas B.C."/>
            <person name="Banfield J.F."/>
        </authorList>
    </citation>
    <scope>NUCLEOTIDE SEQUENCE [LARGE SCALE GENOMIC DNA]</scope>
    <source>
        <strain evidence="1">AMDSBA3</strain>
    </source>
</reference>
<evidence type="ECO:0000313" key="2">
    <source>
        <dbReference type="Proteomes" id="UP000241848"/>
    </source>
</evidence>
<dbReference type="Proteomes" id="UP000241848">
    <property type="component" value="Unassembled WGS sequence"/>
</dbReference>
<comment type="caution">
    <text evidence="1">The sequence shown here is derived from an EMBL/GenBank/DDBJ whole genome shotgun (WGS) entry which is preliminary data.</text>
</comment>
<organism evidence="1 2">
    <name type="scientific">Sulfobacillus acidophilus</name>
    <dbReference type="NCBI Taxonomy" id="53633"/>
    <lineage>
        <taxon>Bacteria</taxon>
        <taxon>Bacillati</taxon>
        <taxon>Bacillota</taxon>
        <taxon>Clostridia</taxon>
        <taxon>Eubacteriales</taxon>
        <taxon>Clostridiales Family XVII. Incertae Sedis</taxon>
        <taxon>Sulfobacillus</taxon>
    </lineage>
</organism>
<dbReference type="AlphaFoldDB" id="A0A2T2WJY0"/>
<sequence>GPAVRIFPPTDFRSDPTSPAVWRTCQLIWHDLQMIVRGLVNLADWRLDSRAWTTPLLERPRKRLLQCDASGLG</sequence>
<protein>
    <submittedName>
        <fullName evidence="1">Uncharacterized protein</fullName>
    </submittedName>
</protein>